<gene>
    <name evidence="2" type="ORF">UCREL1_7343</name>
</gene>
<dbReference type="KEGG" id="ela:UCREL1_7343"/>
<dbReference type="Proteomes" id="UP000012174">
    <property type="component" value="Unassembled WGS sequence"/>
</dbReference>
<evidence type="ECO:0008006" key="4">
    <source>
        <dbReference type="Google" id="ProtNLM"/>
    </source>
</evidence>
<evidence type="ECO:0000313" key="3">
    <source>
        <dbReference type="Proteomes" id="UP000012174"/>
    </source>
</evidence>
<name>M7SMN8_EUTLA</name>
<organism evidence="2 3">
    <name type="scientific">Eutypa lata (strain UCR-EL1)</name>
    <name type="common">Grapevine dieback disease fungus</name>
    <name type="synonym">Eutypa armeniacae</name>
    <dbReference type="NCBI Taxonomy" id="1287681"/>
    <lineage>
        <taxon>Eukaryota</taxon>
        <taxon>Fungi</taxon>
        <taxon>Dikarya</taxon>
        <taxon>Ascomycota</taxon>
        <taxon>Pezizomycotina</taxon>
        <taxon>Sordariomycetes</taxon>
        <taxon>Xylariomycetidae</taxon>
        <taxon>Xylariales</taxon>
        <taxon>Diatrypaceae</taxon>
        <taxon>Eutypa</taxon>
    </lineage>
</organism>
<keyword evidence="1" id="KW-0732">Signal</keyword>
<dbReference type="AlphaFoldDB" id="M7SMN8"/>
<evidence type="ECO:0000313" key="2">
    <source>
        <dbReference type="EMBL" id="EMR65663.1"/>
    </source>
</evidence>
<feature type="signal peptide" evidence="1">
    <location>
        <begin position="1"/>
        <end position="23"/>
    </location>
</feature>
<keyword evidence="3" id="KW-1185">Reference proteome</keyword>
<reference evidence="3" key="1">
    <citation type="journal article" date="2013" name="Genome Announc.">
        <title>Draft genome sequence of the grapevine dieback fungus Eutypa lata UCR-EL1.</title>
        <authorList>
            <person name="Blanco-Ulate B."/>
            <person name="Rolshausen P.E."/>
            <person name="Cantu D."/>
        </authorList>
    </citation>
    <scope>NUCLEOTIDE SEQUENCE [LARGE SCALE GENOMIC DNA]</scope>
    <source>
        <strain evidence="3">UCR-EL1</strain>
    </source>
</reference>
<sequence length="130" mass="13891">MKFTSSNILLPVALTAVAVTADTLTVNTFSDVVCGGAIQSFKLGKLDECHQMTTPFRSFTTSDVAQSFFGKGVRVKTWSTNNCEGSSITVQNTFALSNAGGNCHVPFADVNDGQPNPFKVWSFQVGVYPA</sequence>
<feature type="chain" id="PRO_5004084917" description="Secreted protein" evidence="1">
    <location>
        <begin position="24"/>
        <end position="130"/>
    </location>
</feature>
<dbReference type="HOGENOM" id="CLU_1992631_0_0_1"/>
<proteinExistence type="predicted"/>
<accession>M7SMN8</accession>
<dbReference type="EMBL" id="KB706803">
    <property type="protein sequence ID" value="EMR65663.1"/>
    <property type="molecule type" value="Genomic_DNA"/>
</dbReference>
<protein>
    <recommendedName>
        <fullName evidence="4">Secreted protein</fullName>
    </recommendedName>
</protein>
<dbReference type="OrthoDB" id="4883669at2759"/>
<evidence type="ECO:0000256" key="1">
    <source>
        <dbReference type="SAM" id="SignalP"/>
    </source>
</evidence>